<feature type="signal peptide" evidence="2">
    <location>
        <begin position="1"/>
        <end position="46"/>
    </location>
</feature>
<dbReference type="InterPro" id="IPR023393">
    <property type="entry name" value="START-like_dom_sf"/>
</dbReference>
<keyword evidence="2" id="KW-0732">Signal</keyword>
<evidence type="ECO:0000256" key="1">
    <source>
        <dbReference type="SAM" id="MobiDB-lite"/>
    </source>
</evidence>
<evidence type="ECO:0000256" key="2">
    <source>
        <dbReference type="SAM" id="SignalP"/>
    </source>
</evidence>
<name>A0A6U4DG12_9STRA</name>
<dbReference type="AlphaFoldDB" id="A0A6U4DG12"/>
<dbReference type="SUPFAM" id="SSF55961">
    <property type="entry name" value="Bet v1-like"/>
    <property type="match status" value="1"/>
</dbReference>
<dbReference type="CDD" id="cd07812">
    <property type="entry name" value="SRPBCC"/>
    <property type="match status" value="1"/>
</dbReference>
<protein>
    <recommendedName>
        <fullName evidence="4">Coenzyme Q-binding protein COQ10 START domain-containing protein</fullName>
    </recommendedName>
</protein>
<accession>A0A6U4DG12</accession>
<feature type="chain" id="PRO_5030160300" description="Coenzyme Q-binding protein COQ10 START domain-containing protein" evidence="2">
    <location>
        <begin position="47"/>
        <end position="367"/>
    </location>
</feature>
<evidence type="ECO:0000313" key="3">
    <source>
        <dbReference type="EMBL" id="CAD8363752.1"/>
    </source>
</evidence>
<organism evidence="3">
    <name type="scientific">Minutocellus polymorphus</name>
    <dbReference type="NCBI Taxonomy" id="265543"/>
    <lineage>
        <taxon>Eukaryota</taxon>
        <taxon>Sar</taxon>
        <taxon>Stramenopiles</taxon>
        <taxon>Ochrophyta</taxon>
        <taxon>Bacillariophyta</taxon>
        <taxon>Mediophyceae</taxon>
        <taxon>Cymatosirophycidae</taxon>
        <taxon>Cymatosirales</taxon>
        <taxon>Cymatosiraceae</taxon>
        <taxon>Minutocellus</taxon>
    </lineage>
</organism>
<feature type="region of interest" description="Disordered" evidence="1">
    <location>
        <begin position="265"/>
        <end position="303"/>
    </location>
</feature>
<evidence type="ECO:0008006" key="4">
    <source>
        <dbReference type="Google" id="ProtNLM"/>
    </source>
</evidence>
<dbReference type="Gene3D" id="3.30.530.20">
    <property type="match status" value="1"/>
</dbReference>
<gene>
    <name evidence="3" type="ORF">MPOL1434_LOCUS2601</name>
</gene>
<sequence>MKPLSRGRGFAAGTTDSGPLLPPVARLMLSLLLLLVILPDASLILASDPSVPHAHKGKQDPFSPGDPNVSLDSKALSILSSGQPFQTTIHVPGSTSGRGLVVQEVHAPPDAVWDRILDFNHYADMVPRTFECKNYDEQKHKATKRDPLEQTIYTKFKVGLPLIPKMSFYVKHLYYPTLSSLTWTLDYSKKSDFDDSVGYWYVVPHPDRLGWSRVYYSIAVSMFDWVPKTVVNFMSTKALTDATGWVKKFSEEKWKSDPRRTAIEALGEGNGGRANNSKSGRRGLFSRIGGKNKDSARSNVDADGSPSLLDDTCDSFIGTYTPQSVDVNKPSKLLTVKATCIRIGLIMTVSSLLVYNISLCLDRYAQN</sequence>
<proteinExistence type="predicted"/>
<dbReference type="EMBL" id="HBEJ01004458">
    <property type="protein sequence ID" value="CAD8363752.1"/>
    <property type="molecule type" value="Transcribed_RNA"/>
</dbReference>
<reference evidence="3" key="1">
    <citation type="submission" date="2021-01" db="EMBL/GenBank/DDBJ databases">
        <authorList>
            <person name="Corre E."/>
            <person name="Pelletier E."/>
            <person name="Niang G."/>
            <person name="Scheremetjew M."/>
            <person name="Finn R."/>
            <person name="Kale V."/>
            <person name="Holt S."/>
            <person name="Cochrane G."/>
            <person name="Meng A."/>
            <person name="Brown T."/>
            <person name="Cohen L."/>
        </authorList>
    </citation>
    <scope>NUCLEOTIDE SEQUENCE</scope>
    <source>
        <strain evidence="3">CCMP3303</strain>
    </source>
</reference>